<gene>
    <name evidence="1" type="ORF">DAMNIGENAA_02440</name>
</gene>
<evidence type="ECO:0000313" key="1">
    <source>
        <dbReference type="EMBL" id="GLI32811.1"/>
    </source>
</evidence>
<accession>A0A9W6FTB2</accession>
<dbReference type="RefSeq" id="WP_281791843.1">
    <property type="nucleotide sequence ID" value="NZ_BSDR01000001.1"/>
</dbReference>
<evidence type="ECO:0008006" key="3">
    <source>
        <dbReference type="Google" id="ProtNLM"/>
    </source>
</evidence>
<organism evidence="1 2">
    <name type="scientific">Desulforhabdus amnigena</name>
    <dbReference type="NCBI Taxonomy" id="40218"/>
    <lineage>
        <taxon>Bacteria</taxon>
        <taxon>Pseudomonadati</taxon>
        <taxon>Thermodesulfobacteriota</taxon>
        <taxon>Syntrophobacteria</taxon>
        <taxon>Syntrophobacterales</taxon>
        <taxon>Syntrophobacteraceae</taxon>
        <taxon>Desulforhabdus</taxon>
    </lineage>
</organism>
<dbReference type="EMBL" id="BSDR01000001">
    <property type="protein sequence ID" value="GLI32811.1"/>
    <property type="molecule type" value="Genomic_DNA"/>
</dbReference>
<keyword evidence="2" id="KW-1185">Reference proteome</keyword>
<protein>
    <recommendedName>
        <fullName evidence="3">Cytidylate kinase-like family protein</fullName>
    </recommendedName>
</protein>
<reference evidence="1" key="1">
    <citation type="submission" date="2022-12" db="EMBL/GenBank/DDBJ databases">
        <title>Reference genome sequencing for broad-spectrum identification of bacterial and archaeal isolates by mass spectrometry.</title>
        <authorList>
            <person name="Sekiguchi Y."/>
            <person name="Tourlousse D.M."/>
        </authorList>
    </citation>
    <scope>NUCLEOTIDE SEQUENCE</scope>
    <source>
        <strain evidence="1">ASRB1</strain>
    </source>
</reference>
<dbReference type="Proteomes" id="UP001144372">
    <property type="component" value="Unassembled WGS sequence"/>
</dbReference>
<dbReference type="AlphaFoldDB" id="A0A9W6FTB2"/>
<name>A0A9W6FTB2_9BACT</name>
<sequence length="298" mass="34303">MAIITISRESFSRGEEVTTKVVQRLGYKMVSHEVISEASRKFQVSVNKLERAIHFAPSLLERFFSRKQKYVTYVAAATLAYFKNDNIVYDGLAGQFFANRISPMTAKILAYFKNDNVAYSGFAERYYTRTISHLLNVRMTADMEDRLHLLMKEKNLARKQAMRVLKRDDRQRNAWSRYFYGVDSTDDDLYDLVLHMSKMRVDEAADVICETVTKPKFKTSFDSQQAIEDLAFAAEIKAALYDYYPDCEVVVDRKSVEIYARFTIHTDTMIADKIKAKVLKMNGVSSVSVILIPSIVFT</sequence>
<comment type="caution">
    <text evidence="1">The sequence shown here is derived from an EMBL/GenBank/DDBJ whole genome shotgun (WGS) entry which is preliminary data.</text>
</comment>
<proteinExistence type="predicted"/>
<dbReference type="Gene3D" id="3.40.50.300">
    <property type="entry name" value="P-loop containing nucleotide triphosphate hydrolases"/>
    <property type="match status" value="1"/>
</dbReference>
<evidence type="ECO:0000313" key="2">
    <source>
        <dbReference type="Proteomes" id="UP001144372"/>
    </source>
</evidence>
<dbReference type="Pfam" id="PF13189">
    <property type="entry name" value="Cytidylate_kin2"/>
    <property type="match status" value="1"/>
</dbReference>
<dbReference type="InterPro" id="IPR027417">
    <property type="entry name" value="P-loop_NTPase"/>
</dbReference>